<dbReference type="Proteomes" id="UP000095281">
    <property type="component" value="Unplaced"/>
</dbReference>
<name>A0A1I8B5P7_MELHA</name>
<dbReference type="PANTHER" id="PTHR10953:SF102">
    <property type="entry name" value="ADENYLYLTRANSFERASE AND SULFURTRANSFERASE MOCS3"/>
    <property type="match status" value="1"/>
</dbReference>
<dbReference type="InterPro" id="IPR045886">
    <property type="entry name" value="ThiF/MoeB/HesA"/>
</dbReference>
<evidence type="ECO:0000256" key="7">
    <source>
        <dbReference type="ARBA" id="ARBA00022833"/>
    </source>
</evidence>
<dbReference type="GO" id="GO:0046872">
    <property type="term" value="F:metal ion binding"/>
    <property type="evidence" value="ECO:0007669"/>
    <property type="project" value="UniProtKB-KW"/>
</dbReference>
<evidence type="ECO:0000256" key="1">
    <source>
        <dbReference type="ARBA" id="ARBA00004514"/>
    </source>
</evidence>
<evidence type="ECO:0000256" key="3">
    <source>
        <dbReference type="ARBA" id="ARBA00022679"/>
    </source>
</evidence>
<dbReference type="Pfam" id="PF00581">
    <property type="entry name" value="Rhodanese"/>
    <property type="match status" value="1"/>
</dbReference>
<dbReference type="EC" id="2.7.7.-" evidence="11"/>
<feature type="binding site" evidence="11">
    <location>
        <position position="266"/>
    </location>
    <ligand>
        <name>Zn(2+)</name>
        <dbReference type="ChEBI" id="CHEBI:29105"/>
    </ligand>
</feature>
<organism evidence="13 14">
    <name type="scientific">Meloidogyne hapla</name>
    <name type="common">Root-knot nematode worm</name>
    <dbReference type="NCBI Taxonomy" id="6305"/>
    <lineage>
        <taxon>Eukaryota</taxon>
        <taxon>Metazoa</taxon>
        <taxon>Ecdysozoa</taxon>
        <taxon>Nematoda</taxon>
        <taxon>Chromadorea</taxon>
        <taxon>Rhabditida</taxon>
        <taxon>Tylenchina</taxon>
        <taxon>Tylenchomorpha</taxon>
        <taxon>Tylenchoidea</taxon>
        <taxon>Meloidogynidae</taxon>
        <taxon>Meloidogyninae</taxon>
        <taxon>Meloidogyne</taxon>
    </lineage>
</organism>
<dbReference type="GO" id="GO:0004792">
    <property type="term" value="F:thiosulfate-cyanide sulfurtransferase activity"/>
    <property type="evidence" value="ECO:0007669"/>
    <property type="project" value="TreeGrafter"/>
</dbReference>
<feature type="binding site" evidence="11">
    <location>
        <position position="60"/>
    </location>
    <ligand>
        <name>ATP</name>
        <dbReference type="ChEBI" id="CHEBI:30616"/>
    </ligand>
</feature>
<dbReference type="GO" id="GO:0006777">
    <property type="term" value="P:Mo-molybdopterin cofactor biosynthetic process"/>
    <property type="evidence" value="ECO:0007669"/>
    <property type="project" value="UniProtKB-UniRule"/>
</dbReference>
<feature type="binding site" evidence="11">
    <location>
        <begin position="149"/>
        <end position="150"/>
    </location>
    <ligand>
        <name>ATP</name>
        <dbReference type="ChEBI" id="CHEBI:30616"/>
    </ligand>
</feature>
<feature type="binding site" evidence="11">
    <location>
        <position position="269"/>
    </location>
    <ligand>
        <name>Zn(2+)</name>
        <dbReference type="ChEBI" id="CHEBI:29105"/>
    </ligand>
</feature>
<dbReference type="Gene3D" id="3.40.250.10">
    <property type="entry name" value="Rhodanese-like domain"/>
    <property type="match status" value="1"/>
</dbReference>
<evidence type="ECO:0000256" key="9">
    <source>
        <dbReference type="ARBA" id="ARBA00023150"/>
    </source>
</evidence>
<dbReference type="GO" id="GO:0032447">
    <property type="term" value="P:protein urmylation"/>
    <property type="evidence" value="ECO:0007669"/>
    <property type="project" value="TreeGrafter"/>
</dbReference>
<evidence type="ECO:0000313" key="13">
    <source>
        <dbReference type="Proteomes" id="UP000095281"/>
    </source>
</evidence>
<feature type="binding site" evidence="11">
    <location>
        <position position="194"/>
    </location>
    <ligand>
        <name>Zn(2+)</name>
        <dbReference type="ChEBI" id="CHEBI:29105"/>
    </ligand>
</feature>
<comment type="similarity">
    <text evidence="11">In the N-terminal section; belongs to the HesA/MoeB/ThiF family. UBA4 subfamily.</text>
</comment>
<dbReference type="HAMAP" id="MF_03049">
    <property type="entry name" value="MOCS3_Uba4"/>
    <property type="match status" value="1"/>
</dbReference>
<dbReference type="UniPathway" id="UPA00988"/>
<dbReference type="CDD" id="cd00757">
    <property type="entry name" value="ThiF_MoeB_HesA_family"/>
    <property type="match status" value="1"/>
</dbReference>
<keyword evidence="7 11" id="KW-0862">Zinc</keyword>
<dbReference type="PROSITE" id="PS50206">
    <property type="entry name" value="RHODANESE_3"/>
    <property type="match status" value="1"/>
</dbReference>
<accession>A0A1I8B5P7</accession>
<dbReference type="FunFam" id="3.40.250.10:FF:000014">
    <property type="entry name" value="Adenylyltransferase and sulfurtransferase MOCS3"/>
    <property type="match status" value="1"/>
</dbReference>
<protein>
    <recommendedName>
        <fullName evidence="11">Adenylyltransferase and sulfurtransferase MOCS3 homolog</fullName>
    </recommendedName>
    <alternativeName>
        <fullName evidence="11">UBA4 homolog</fullName>
    </alternativeName>
    <alternativeName>
        <fullName evidence="11">Ubiquitin-like protein activator 4 homolog</fullName>
    </alternativeName>
    <domain>
        <recommendedName>
            <fullName evidence="11">Adenylyltransferase</fullName>
            <ecNumber evidence="11">2.7.7.-</ecNumber>
        </recommendedName>
    </domain>
    <domain>
        <recommendedName>
            <fullName evidence="11">Sulfurtransferase</fullName>
            <ecNumber evidence="11">2.8.1.-</ecNumber>
        </recommendedName>
    </domain>
</protein>
<dbReference type="FunFam" id="3.40.50.720:FF:000033">
    <property type="entry name" value="Adenylyltransferase and sulfurtransferase MOCS3"/>
    <property type="match status" value="1"/>
</dbReference>
<dbReference type="Gene3D" id="3.40.50.720">
    <property type="entry name" value="NAD(P)-binding Rossmann-like Domain"/>
    <property type="match status" value="1"/>
</dbReference>
<proteinExistence type="inferred from homology"/>
<reference evidence="14" key="1">
    <citation type="submission" date="2016-11" db="UniProtKB">
        <authorList>
            <consortium name="WormBaseParasite"/>
        </authorList>
    </citation>
    <scope>IDENTIFICATION</scope>
</reference>
<evidence type="ECO:0000256" key="2">
    <source>
        <dbReference type="ARBA" id="ARBA00022490"/>
    </source>
</evidence>
<dbReference type="EC" id="2.8.1.-" evidence="11"/>
<feature type="binding site" evidence="11">
    <location>
        <begin position="88"/>
        <end position="92"/>
    </location>
    <ligand>
        <name>ATP</name>
        <dbReference type="ChEBI" id="CHEBI:30616"/>
    </ligand>
</feature>
<keyword evidence="9 11" id="KW-0501">Molybdenum cofactor biosynthesis</keyword>
<dbReference type="GO" id="GO:0002143">
    <property type="term" value="P:tRNA wobble position uridine thiolation"/>
    <property type="evidence" value="ECO:0007669"/>
    <property type="project" value="InterPro"/>
</dbReference>
<dbReference type="AlphaFoldDB" id="A0A1I8B5P7"/>
<feature type="active site" description="Cysteine persulfide intermediate; for sulfurtransferase activity" evidence="11">
    <location>
        <position position="378"/>
    </location>
</feature>
<comment type="subcellular location">
    <subcellularLocation>
        <location evidence="1">Cytoplasm</location>
        <location evidence="1">Cytosol</location>
    </subcellularLocation>
</comment>
<sequence length="429" mass="47246">MVSPHAHSLSKEEIARFSRQLMLKGIGPSGQERLHEIRGWQVLSKNNLENNLVLIIGAGGLGCPVALYLAAAGVGKIGIVDHDIVSVDNLHRQIAHSETRLDEPKVDSLKQSLISVNSKVEVIALNLLLTSKNAQQIFCDYDIVADCSDNVATRYLINDACVLTGKPLVSGSALGWEGQLTVYNNGQKCPCYRCIFPEPPSPEMVTSCSEGGVLGPVVGVIGSLQALEIIKIAVLGKSSFAGNLWLFDGFDGKTKMISLREKIAGCAICSENPKITELQDYEKFCGSGPTDKVRSLDILPKEQRITTAEYLKLRYTKGIILLDVRPHSEFEICHLPEAINIPWDELKKVSIETVIEQLNEEKERRQENGEGINVFVCCHRGNDSQLATRHLRERLSIAGLLGTRFANVRDVSGGLDEWALKIDDTFPRY</sequence>
<dbReference type="GO" id="GO:0005829">
    <property type="term" value="C:cytosol"/>
    <property type="evidence" value="ECO:0007669"/>
    <property type="project" value="UniProtKB-SubCell"/>
</dbReference>
<keyword evidence="4 11" id="KW-0819">tRNA processing</keyword>
<dbReference type="OMA" id="IPDVGMD"/>
<dbReference type="GO" id="GO:0042292">
    <property type="term" value="F:URM1 activating enzyme activity"/>
    <property type="evidence" value="ECO:0007669"/>
    <property type="project" value="TreeGrafter"/>
</dbReference>
<evidence type="ECO:0000256" key="6">
    <source>
        <dbReference type="ARBA" id="ARBA00022741"/>
    </source>
</evidence>
<keyword evidence="3 11" id="KW-0808">Transferase</keyword>
<evidence type="ECO:0000256" key="5">
    <source>
        <dbReference type="ARBA" id="ARBA00022723"/>
    </source>
</evidence>
<evidence type="ECO:0000259" key="12">
    <source>
        <dbReference type="PROSITE" id="PS50206"/>
    </source>
</evidence>
<evidence type="ECO:0000256" key="8">
    <source>
        <dbReference type="ARBA" id="ARBA00022840"/>
    </source>
</evidence>
<dbReference type="PANTHER" id="PTHR10953">
    <property type="entry name" value="UBIQUITIN-ACTIVATING ENZYME E1"/>
    <property type="match status" value="1"/>
</dbReference>
<dbReference type="InterPro" id="IPR001763">
    <property type="entry name" value="Rhodanese-like_dom"/>
</dbReference>
<dbReference type="InterPro" id="IPR000594">
    <property type="entry name" value="ThiF_NAD_FAD-bd"/>
</dbReference>
<keyword evidence="6 11" id="KW-0547">Nucleotide-binding</keyword>
<dbReference type="WBParaSite" id="MhA1_Contig1390.frz3.gene3">
    <property type="protein sequence ID" value="MhA1_Contig1390.frz3.gene3"/>
    <property type="gene ID" value="MhA1_Contig1390.frz3.gene3"/>
</dbReference>
<feature type="domain" description="Rhodanese" evidence="12">
    <location>
        <begin position="315"/>
        <end position="427"/>
    </location>
</feature>
<keyword evidence="5 11" id="KW-0479">Metal-binding</keyword>
<dbReference type="InterPro" id="IPR035985">
    <property type="entry name" value="Ubiquitin-activating_enz"/>
</dbReference>
<feature type="active site" description="Glycyl thioester intermediate; for adenylyltransferase activity" evidence="11">
    <location>
        <position position="208"/>
    </location>
</feature>
<dbReference type="SUPFAM" id="SSF69572">
    <property type="entry name" value="Activating enzymes of the ubiquitin-like proteins"/>
    <property type="match status" value="1"/>
</dbReference>
<evidence type="ECO:0000256" key="11">
    <source>
        <dbReference type="HAMAP-Rule" id="MF_03049"/>
    </source>
</evidence>
<feature type="binding site" evidence="11">
    <location>
        <position position="81"/>
    </location>
    <ligand>
        <name>ATP</name>
        <dbReference type="ChEBI" id="CHEBI:30616"/>
    </ligand>
</feature>
<keyword evidence="13" id="KW-1185">Reference proteome</keyword>
<dbReference type="SMART" id="SM00450">
    <property type="entry name" value="RHOD"/>
    <property type="match status" value="1"/>
</dbReference>
<feature type="binding site" evidence="11">
    <location>
        <position position="191"/>
    </location>
    <ligand>
        <name>Zn(2+)</name>
        <dbReference type="ChEBI" id="CHEBI:29105"/>
    </ligand>
</feature>
<keyword evidence="2 11" id="KW-0963">Cytoplasm</keyword>
<dbReference type="InterPro" id="IPR028885">
    <property type="entry name" value="MOCS3/Uba4"/>
</dbReference>
<keyword evidence="10 11" id="KW-0511">Multifunctional enzyme</keyword>
<dbReference type="InterPro" id="IPR036873">
    <property type="entry name" value="Rhodanese-like_dom_sf"/>
</dbReference>
<dbReference type="GO" id="GO:0070566">
    <property type="term" value="F:adenylyltransferase activity"/>
    <property type="evidence" value="ECO:0007669"/>
    <property type="project" value="InterPro"/>
</dbReference>
<dbReference type="Pfam" id="PF00899">
    <property type="entry name" value="ThiF"/>
    <property type="match status" value="1"/>
</dbReference>
<comment type="cofactor">
    <cofactor evidence="11">
        <name>Zn(2+)</name>
        <dbReference type="ChEBI" id="CHEBI:29105"/>
    </cofactor>
    <text evidence="11">Binds 1 zinc ion per subunit.</text>
</comment>
<comment type="function">
    <text evidence="11">Plays a central role in 2-thiolation of mcm(5)S(2)U at tRNA wobble positions of cytosolic tRNA(Lys), tRNA(Glu) and tRNA(Gln). Acts by mediating the C-terminal thiocarboxylation of the sulfur carrier URM1. Its N-terminus first activates URM1 as acyl-adenylate (-COAMP), then the persulfide sulfur on the catalytic cysteine is transferred to URM1 to form thiocarboxylation (-COSH) of its C-terminus. The reaction probably involves hydrogen sulfide that is generated from the persulfide intermediate and that acts as nucleophile towards URM1. Subsequently, a transient disulfide bond is formed. Does not use thiosulfate as sulfur donor; NFS1 probably acting as a sulfur donor for thiocarboxylation reactions.</text>
</comment>
<evidence type="ECO:0000256" key="10">
    <source>
        <dbReference type="ARBA" id="ARBA00023268"/>
    </source>
</evidence>
<dbReference type="GO" id="GO:0005524">
    <property type="term" value="F:ATP binding"/>
    <property type="evidence" value="ECO:0007669"/>
    <property type="project" value="UniProtKB-KW"/>
</dbReference>
<keyword evidence="8 11" id="KW-0067">ATP-binding</keyword>
<evidence type="ECO:0000256" key="4">
    <source>
        <dbReference type="ARBA" id="ARBA00022694"/>
    </source>
</evidence>
<comment type="pathway">
    <text evidence="11">tRNA modification; 5-methoxycarbonylmethyl-2-thiouridine-tRNA biosynthesis.</text>
</comment>
<evidence type="ECO:0000313" key="14">
    <source>
        <dbReference type="WBParaSite" id="MhA1_Contig1390.frz3.gene3"/>
    </source>
</evidence>
<feature type="binding site" evidence="11">
    <location>
        <position position="105"/>
    </location>
    <ligand>
        <name>ATP</name>
        <dbReference type="ChEBI" id="CHEBI:30616"/>
    </ligand>
</feature>